<organism evidence="3">
    <name type="scientific">Pseudictyota dubia</name>
    <dbReference type="NCBI Taxonomy" id="2749911"/>
    <lineage>
        <taxon>Eukaryota</taxon>
        <taxon>Sar</taxon>
        <taxon>Stramenopiles</taxon>
        <taxon>Ochrophyta</taxon>
        <taxon>Bacillariophyta</taxon>
        <taxon>Mediophyceae</taxon>
        <taxon>Biddulphiophycidae</taxon>
        <taxon>Eupodiscales</taxon>
        <taxon>Odontellaceae</taxon>
        <taxon>Pseudictyota</taxon>
    </lineage>
</organism>
<dbReference type="SUPFAM" id="SSF141571">
    <property type="entry name" value="Pentapeptide repeat-like"/>
    <property type="match status" value="1"/>
</dbReference>
<keyword evidence="2" id="KW-0732">Signal</keyword>
<accession>A0A7R9Z7B4</accession>
<feature type="chain" id="PRO_5031477094" description="Pentapeptide repeat-containing protein" evidence="2">
    <location>
        <begin position="21"/>
        <end position="245"/>
    </location>
</feature>
<dbReference type="AlphaFoldDB" id="A0A7R9Z7B4"/>
<evidence type="ECO:0000313" key="3">
    <source>
        <dbReference type="EMBL" id="CAD8310860.1"/>
    </source>
</evidence>
<evidence type="ECO:0000256" key="2">
    <source>
        <dbReference type="SAM" id="SignalP"/>
    </source>
</evidence>
<dbReference type="PANTHER" id="PTHR47485:SF1">
    <property type="entry name" value="THYLAKOID LUMENAL 17.4 KDA PROTEIN, CHLOROPLASTIC"/>
    <property type="match status" value="1"/>
</dbReference>
<proteinExistence type="predicted"/>
<feature type="signal peptide" evidence="2">
    <location>
        <begin position="1"/>
        <end position="20"/>
    </location>
</feature>
<evidence type="ECO:0008006" key="4">
    <source>
        <dbReference type="Google" id="ProtNLM"/>
    </source>
</evidence>
<reference evidence="3" key="1">
    <citation type="submission" date="2021-01" db="EMBL/GenBank/DDBJ databases">
        <authorList>
            <person name="Corre E."/>
            <person name="Pelletier E."/>
            <person name="Niang G."/>
            <person name="Scheremetjew M."/>
            <person name="Finn R."/>
            <person name="Kale V."/>
            <person name="Holt S."/>
            <person name="Cochrane G."/>
            <person name="Meng A."/>
            <person name="Brown T."/>
            <person name="Cohen L."/>
        </authorList>
    </citation>
    <scope>NUCLEOTIDE SEQUENCE</scope>
    <source>
        <strain evidence="3">CCMP147</strain>
    </source>
</reference>
<dbReference type="PANTHER" id="PTHR47485">
    <property type="entry name" value="THYLAKOID LUMENAL 17.4 KDA PROTEIN, CHLOROPLASTIC"/>
    <property type="match status" value="1"/>
</dbReference>
<dbReference type="Pfam" id="PF00805">
    <property type="entry name" value="Pentapeptide"/>
    <property type="match status" value="2"/>
</dbReference>
<evidence type="ECO:0000256" key="1">
    <source>
        <dbReference type="ARBA" id="ARBA00022737"/>
    </source>
</evidence>
<keyword evidence="1" id="KW-0677">Repeat</keyword>
<name>A0A7R9Z7B4_9STRA</name>
<dbReference type="EMBL" id="HBED01019993">
    <property type="protein sequence ID" value="CAD8310860.1"/>
    <property type="molecule type" value="Transcribed_RNA"/>
</dbReference>
<gene>
    <name evidence="3" type="ORF">TDUB1175_LOCUS10018</name>
</gene>
<sequence>MTSAICTFAAFAAFTLRALSLPHGEAFVFTKAGLKCGSGASFESKCLRDDVIDSAGKAVVAAALALAVFNPSPAVADGQTKDFKLPPVDMSDKSRCAFVSSKMGQANAQRDKLYDLRYCNLSGQDATGFDLSGVIMTKTDVSNVKFVESQFSKGYLHDSNFDGADFTNGVVDRASFKGSSLRGAIFQNAVLSGTTFTDANLENSDFSESYMGDFDQRNICKNPTLKGENPVTGADTRVSAGCGGR</sequence>
<protein>
    <recommendedName>
        <fullName evidence="4">Pentapeptide repeat-containing protein</fullName>
    </recommendedName>
</protein>
<dbReference type="Gene3D" id="2.160.20.80">
    <property type="entry name" value="E3 ubiquitin-protein ligase SopA"/>
    <property type="match status" value="1"/>
</dbReference>
<dbReference type="InterPro" id="IPR001646">
    <property type="entry name" value="5peptide_repeat"/>
</dbReference>